<dbReference type="InterPro" id="IPR036086">
    <property type="entry name" value="ParB/Sulfiredoxin_sf"/>
</dbReference>
<sequence length="248" mass="27436">MPHMRDSFGAAWWQGYATRLRSLAAARGTDALALIPLDEAISALGRTTESDEGLRAVPLDGVVGTLARAADFDRYFRPRNRALRDRWCALAATAGELPPVRLVRLGEMYFVEDGHHRVALARARGAATIRAEVRAVCTVAFAMRCLTLADLAVKTAERMFLERVPLADDLRTDLWLDDPGEWFRLADSAEAWGFRQTLRGRVLGDRAALAQAWWHEEVSPVVTALRERGLPAAARDIAAYVGYGLDHV</sequence>
<keyword evidence="2" id="KW-1185">Reference proteome</keyword>
<gene>
    <name evidence="1" type="ORF">GCM10022222_17690</name>
</gene>
<evidence type="ECO:0008006" key="3">
    <source>
        <dbReference type="Google" id="ProtNLM"/>
    </source>
</evidence>
<dbReference type="SUPFAM" id="SSF110849">
    <property type="entry name" value="ParB/Sulfiredoxin"/>
    <property type="match status" value="1"/>
</dbReference>
<comment type="caution">
    <text evidence="1">The sequence shown here is derived from an EMBL/GenBank/DDBJ whole genome shotgun (WGS) entry which is preliminary data.</text>
</comment>
<accession>A0ABP6VIC3</accession>
<dbReference type="Proteomes" id="UP001500689">
    <property type="component" value="Unassembled WGS sequence"/>
</dbReference>
<name>A0ABP6VIC3_9PSEU</name>
<evidence type="ECO:0000313" key="1">
    <source>
        <dbReference type="EMBL" id="GAA3534612.1"/>
    </source>
</evidence>
<reference evidence="2" key="1">
    <citation type="journal article" date="2019" name="Int. J. Syst. Evol. Microbiol.">
        <title>The Global Catalogue of Microorganisms (GCM) 10K type strain sequencing project: providing services to taxonomists for standard genome sequencing and annotation.</title>
        <authorList>
            <consortium name="The Broad Institute Genomics Platform"/>
            <consortium name="The Broad Institute Genome Sequencing Center for Infectious Disease"/>
            <person name="Wu L."/>
            <person name="Ma J."/>
        </authorList>
    </citation>
    <scope>NUCLEOTIDE SEQUENCE [LARGE SCALE GENOMIC DNA]</scope>
    <source>
        <strain evidence="2">JCM 16898</strain>
    </source>
</reference>
<evidence type="ECO:0000313" key="2">
    <source>
        <dbReference type="Proteomes" id="UP001500689"/>
    </source>
</evidence>
<protein>
    <recommendedName>
        <fullName evidence="3">Transcriptional regulator</fullName>
    </recommendedName>
</protein>
<organism evidence="1 2">
    <name type="scientific">Amycolatopsis ultiminotia</name>
    <dbReference type="NCBI Taxonomy" id="543629"/>
    <lineage>
        <taxon>Bacteria</taxon>
        <taxon>Bacillati</taxon>
        <taxon>Actinomycetota</taxon>
        <taxon>Actinomycetes</taxon>
        <taxon>Pseudonocardiales</taxon>
        <taxon>Pseudonocardiaceae</taxon>
        <taxon>Amycolatopsis</taxon>
    </lineage>
</organism>
<dbReference type="EMBL" id="BAAAZN010000003">
    <property type="protein sequence ID" value="GAA3534612.1"/>
    <property type="molecule type" value="Genomic_DNA"/>
</dbReference>
<proteinExistence type="predicted"/>